<dbReference type="Gene3D" id="1.25.10.10">
    <property type="entry name" value="Leucine-rich Repeat Variant"/>
    <property type="match status" value="1"/>
</dbReference>
<evidence type="ECO:0000256" key="2">
    <source>
        <dbReference type="ARBA" id="ARBA00015214"/>
    </source>
</evidence>
<reference evidence="7 9" key="2">
    <citation type="submission" date="2018-07" db="EMBL/GenBank/DDBJ databases">
        <title>Draft Genome Assemblies for Five Robust Yarrowia lipolytica Strains Exhibiting High Lipid Production and Pentose Sugar Utilization and Sugar Alcohol Secretion from Undetoxified Lignocellulosic Biomass Hydrolysates.</title>
        <authorList>
            <consortium name="DOE Joint Genome Institute"/>
            <person name="Walker C."/>
            <person name="Ryu S."/>
            <person name="Na H."/>
            <person name="Zane M."/>
            <person name="LaButti K."/>
            <person name="Lipzen A."/>
            <person name="Haridas S."/>
            <person name="Barry K."/>
            <person name="Grigoriev I.V."/>
            <person name="Quarterman J."/>
            <person name="Slininger P."/>
            <person name="Dien B."/>
            <person name="Trinh C.T."/>
        </authorList>
    </citation>
    <scope>NUCLEOTIDE SEQUENCE [LARGE SCALE GENOMIC DNA]</scope>
    <source>
        <strain evidence="7 9">YB392</strain>
    </source>
</reference>
<evidence type="ECO:0000259" key="5">
    <source>
        <dbReference type="PROSITE" id="PS50179"/>
    </source>
</evidence>
<dbReference type="Proteomes" id="UP000182444">
    <property type="component" value="Chromosome 1F"/>
</dbReference>
<evidence type="ECO:0000256" key="4">
    <source>
        <dbReference type="ARBA" id="ARBA00022737"/>
    </source>
</evidence>
<dbReference type="GO" id="GO:0000774">
    <property type="term" value="F:adenyl-nucleotide exchange factor activity"/>
    <property type="evidence" value="ECO:0007669"/>
    <property type="project" value="EnsemblFungi"/>
</dbReference>
<dbReference type="InterPro" id="IPR016024">
    <property type="entry name" value="ARM-type_fold"/>
</dbReference>
<dbReference type="VEuPathDB" id="FungiDB:YALI0_F11121g"/>
<dbReference type="GO" id="GO:0035091">
    <property type="term" value="F:phosphatidylinositol binding"/>
    <property type="evidence" value="ECO:0007669"/>
    <property type="project" value="InterPro"/>
</dbReference>
<evidence type="ECO:0000313" key="9">
    <source>
        <dbReference type="Proteomes" id="UP000256601"/>
    </source>
</evidence>
<proteinExistence type="inferred from homology"/>
<dbReference type="OMA" id="VDYGHEK"/>
<reference evidence="6 8" key="1">
    <citation type="journal article" date="2016" name="PLoS ONE">
        <title>Sequence Assembly of Yarrowia lipolytica Strain W29/CLIB89 Shows Transposable Element Diversity.</title>
        <authorList>
            <person name="Magnan C."/>
            <person name="Yu J."/>
            <person name="Chang I."/>
            <person name="Jahn E."/>
            <person name="Kanomata Y."/>
            <person name="Wu J."/>
            <person name="Zeller M."/>
            <person name="Oakes M."/>
            <person name="Baldi P."/>
            <person name="Sandmeyer S."/>
        </authorList>
    </citation>
    <scope>NUCLEOTIDE SEQUENCE [LARGE SCALE GENOMIC DNA]</scope>
    <source>
        <strain evidence="6">CLIB89</strain>
        <strain evidence="8">CLIB89(W29)</strain>
    </source>
</reference>
<dbReference type="EMBL" id="CP017558">
    <property type="protein sequence ID" value="AOW06977.1"/>
    <property type="molecule type" value="Genomic_DNA"/>
</dbReference>
<dbReference type="SMR" id="A0A1D8NMW3"/>
<organism evidence="6 8">
    <name type="scientific">Yarrowia lipolytica</name>
    <name type="common">Candida lipolytica</name>
    <dbReference type="NCBI Taxonomy" id="4952"/>
    <lineage>
        <taxon>Eukaryota</taxon>
        <taxon>Fungi</taxon>
        <taxon>Dikarya</taxon>
        <taxon>Ascomycota</taxon>
        <taxon>Saccharomycotina</taxon>
        <taxon>Dipodascomycetes</taxon>
        <taxon>Dipodascales</taxon>
        <taxon>Dipodascales incertae sedis</taxon>
        <taxon>Yarrowia</taxon>
    </lineage>
</organism>
<dbReference type="GO" id="GO:0005783">
    <property type="term" value="C:endoplasmic reticulum"/>
    <property type="evidence" value="ECO:0007669"/>
    <property type="project" value="TreeGrafter"/>
</dbReference>
<dbReference type="InterPro" id="IPR000225">
    <property type="entry name" value="Armadillo"/>
</dbReference>
<dbReference type="InterPro" id="IPR011989">
    <property type="entry name" value="ARM-like"/>
</dbReference>
<accession>A0A1D8NMW3</accession>
<sequence>MDKLLAWSVKQQQEGTNEPPPDPKLLAQLFGAPDDAQLMVQAMVVITQPDNKLEDKEVAFDNFEMLVENLDNANMMKNLKLWEPLLAQLSSPHPSLQKLAAWVVATATQNNPKSQEALVEQGDAGIKKLVDLTSHDDPEVVVKSLFALASAIRNCDDAYKLFESADGLKKVVGHLKPDATAQVKSKTLGVLTGILESETDLMKPEEKRQVFDILVKELETDDHIPSLERSLHVLVLLNQKGFPFTPEETEQVKKAAKRVEGKLDEEDVKYNEDLKYVNNL</sequence>
<dbReference type="GO" id="GO:0005829">
    <property type="term" value="C:cytosol"/>
    <property type="evidence" value="ECO:0007669"/>
    <property type="project" value="EnsemblFungi"/>
</dbReference>
<dbReference type="GeneID" id="2908179"/>
<dbReference type="InterPro" id="IPR050693">
    <property type="entry name" value="Hsp70_NEF-Inhibitors"/>
</dbReference>
<evidence type="ECO:0000313" key="7">
    <source>
        <dbReference type="EMBL" id="RDW27845.1"/>
    </source>
</evidence>
<dbReference type="VEuPathDB" id="FungiDB:YALI1_F14766g"/>
<comment type="similarity">
    <text evidence="1">Belongs to the FES1 family.</text>
</comment>
<dbReference type="PANTHER" id="PTHR19316:SF18">
    <property type="entry name" value="HSP70-BINDING PROTEIN 1"/>
    <property type="match status" value="1"/>
</dbReference>
<keyword evidence="4" id="KW-0677">Repeat</keyword>
<dbReference type="SMART" id="SM00185">
    <property type="entry name" value="ARM"/>
    <property type="match status" value="3"/>
</dbReference>
<dbReference type="PROSITE" id="PS50179">
    <property type="entry name" value="VHS"/>
    <property type="match status" value="1"/>
</dbReference>
<dbReference type="Proteomes" id="UP000256601">
    <property type="component" value="Unassembled WGS sequence"/>
</dbReference>
<dbReference type="eggNOG" id="KOG2160">
    <property type="taxonomic scope" value="Eukaryota"/>
</dbReference>
<dbReference type="KEGG" id="yli:2908179"/>
<evidence type="ECO:0000313" key="8">
    <source>
        <dbReference type="Proteomes" id="UP000182444"/>
    </source>
</evidence>
<gene>
    <name evidence="7" type="ORF">B0I71DRAFT_128384</name>
    <name evidence="6" type="ORF">YALI1_F14766g</name>
</gene>
<dbReference type="Pfam" id="PF08609">
    <property type="entry name" value="Fes1"/>
    <property type="match status" value="1"/>
</dbReference>
<dbReference type="GO" id="GO:0043130">
    <property type="term" value="F:ubiquitin binding"/>
    <property type="evidence" value="ECO:0007669"/>
    <property type="project" value="InterPro"/>
</dbReference>
<dbReference type="EMBL" id="KZ858958">
    <property type="protein sequence ID" value="RDW27845.1"/>
    <property type="molecule type" value="Genomic_DNA"/>
</dbReference>
<feature type="domain" description="VHS" evidence="5">
    <location>
        <begin position="126"/>
        <end position="245"/>
    </location>
</feature>
<dbReference type="InterPro" id="IPR002014">
    <property type="entry name" value="VHS_dom"/>
</dbReference>
<name>A0A1D8NMW3_YARLL</name>
<dbReference type="PANTHER" id="PTHR19316">
    <property type="entry name" value="PROTEIN FOLDING REGULATOR"/>
    <property type="match status" value="1"/>
</dbReference>
<dbReference type="SUPFAM" id="SSF48371">
    <property type="entry name" value="ARM repeat"/>
    <property type="match status" value="1"/>
</dbReference>
<protein>
    <recommendedName>
        <fullName evidence="3">Hsp70 nucleotide exchange factor FES1</fullName>
    </recommendedName>
    <alternativeName>
        <fullName evidence="2">Hsp70 nucleotide exchange factor fes1</fullName>
    </alternativeName>
</protein>
<evidence type="ECO:0000313" key="6">
    <source>
        <dbReference type="EMBL" id="AOW06977.1"/>
    </source>
</evidence>
<evidence type="ECO:0000256" key="3">
    <source>
        <dbReference type="ARBA" id="ARBA00020719"/>
    </source>
</evidence>
<evidence type="ECO:0000256" key="1">
    <source>
        <dbReference type="ARBA" id="ARBA00011045"/>
    </source>
</evidence>
<dbReference type="InterPro" id="IPR013918">
    <property type="entry name" value="Nucleotide_exch_fac_Fes1"/>
</dbReference>
<dbReference type="GO" id="GO:0071629">
    <property type="term" value="P:cytoplasm protein quality control by the ubiquitin-proteasome system"/>
    <property type="evidence" value="ECO:0007669"/>
    <property type="project" value="EnsemblFungi"/>
</dbReference>
<dbReference type="AlphaFoldDB" id="A0A1D8NMW3"/>